<gene>
    <name evidence="2" type="ORF">A2557_01805</name>
</gene>
<evidence type="ECO:0000313" key="2">
    <source>
        <dbReference type="EMBL" id="OGH01803.1"/>
    </source>
</evidence>
<sequence>MKVVILCGGQGTRIREVSGELPKPMIPVGRFPIVYHIMNYYSLYGHNESILCLGYLGHKLKEYFSNIRSFTQDLTLSLDEEGQKLEYHGESPVHKWKVTLAETGTHAMTGARIKRIKDYVAGEEDFFLTYGDGLSDVDLDQLLAFHKAHGKALTVTGVHPPARFGEMEFDGQGKVTSFNEKPQVSAGWISGGYFVANARIFDFLDDRESLVFEKDPMEELVRQGELMVYTHEGFWQCMDTPRDHELLNRMDQENQCPWRHRS</sequence>
<proteinExistence type="predicted"/>
<dbReference type="Pfam" id="PF00483">
    <property type="entry name" value="NTP_transferase"/>
    <property type="match status" value="1"/>
</dbReference>
<reference evidence="2 3" key="1">
    <citation type="journal article" date="2016" name="Nat. Commun.">
        <title>Thousands of microbial genomes shed light on interconnected biogeochemical processes in an aquifer system.</title>
        <authorList>
            <person name="Anantharaman K."/>
            <person name="Brown C.T."/>
            <person name="Hug L.A."/>
            <person name="Sharon I."/>
            <person name="Castelle C.J."/>
            <person name="Probst A.J."/>
            <person name="Thomas B.C."/>
            <person name="Singh A."/>
            <person name="Wilkins M.J."/>
            <person name="Karaoz U."/>
            <person name="Brodie E.L."/>
            <person name="Williams K.H."/>
            <person name="Hubbard S.S."/>
            <person name="Banfield J.F."/>
        </authorList>
    </citation>
    <scope>NUCLEOTIDE SEQUENCE [LARGE SCALE GENOMIC DNA]</scope>
</reference>
<name>A0A1F6GUH4_9PROT</name>
<evidence type="ECO:0000313" key="3">
    <source>
        <dbReference type="Proteomes" id="UP000177583"/>
    </source>
</evidence>
<dbReference type="GO" id="GO:0047343">
    <property type="term" value="F:glucose-1-phosphate cytidylyltransferase activity"/>
    <property type="evidence" value="ECO:0007669"/>
    <property type="project" value="InterPro"/>
</dbReference>
<feature type="domain" description="Nucleotidyl transferase" evidence="1">
    <location>
        <begin position="2"/>
        <end position="236"/>
    </location>
</feature>
<dbReference type="Proteomes" id="UP000177583">
    <property type="component" value="Unassembled WGS sequence"/>
</dbReference>
<organism evidence="2 3">
    <name type="scientific">Candidatus Lambdaproteobacteria bacterium RIFOXYD2_FULL_56_26</name>
    <dbReference type="NCBI Taxonomy" id="1817773"/>
    <lineage>
        <taxon>Bacteria</taxon>
        <taxon>Pseudomonadati</taxon>
        <taxon>Pseudomonadota</taxon>
        <taxon>Candidatus Lambdaproteobacteria</taxon>
    </lineage>
</organism>
<dbReference type="AlphaFoldDB" id="A0A1F6GUH4"/>
<dbReference type="PANTHER" id="PTHR47183:SF1">
    <property type="entry name" value="GLUCOSE-1-PHOSPHATE CYTIDYLYLTRANSFERASE"/>
    <property type="match status" value="1"/>
</dbReference>
<dbReference type="InterPro" id="IPR013446">
    <property type="entry name" value="G1P_cyt_trans-like"/>
</dbReference>
<dbReference type="InterPro" id="IPR005835">
    <property type="entry name" value="NTP_transferase_dom"/>
</dbReference>
<dbReference type="PANTHER" id="PTHR47183">
    <property type="entry name" value="GLUCOSE-1-PHOSPHATE CYTIDYLYLTRANSFERASE-RELATED"/>
    <property type="match status" value="1"/>
</dbReference>
<keyword evidence="2" id="KW-0548">Nucleotidyltransferase</keyword>
<dbReference type="Gene3D" id="3.90.550.10">
    <property type="entry name" value="Spore Coat Polysaccharide Biosynthesis Protein SpsA, Chain A"/>
    <property type="match status" value="1"/>
</dbReference>
<accession>A0A1F6GUH4</accession>
<comment type="caution">
    <text evidence="2">The sequence shown here is derived from an EMBL/GenBank/DDBJ whole genome shotgun (WGS) entry which is preliminary data.</text>
</comment>
<evidence type="ECO:0000259" key="1">
    <source>
        <dbReference type="Pfam" id="PF00483"/>
    </source>
</evidence>
<keyword evidence="2" id="KW-0808">Transferase</keyword>
<protein>
    <submittedName>
        <fullName evidence="2">Glucose-1-phosphate cytidylyltransferase</fullName>
    </submittedName>
</protein>
<dbReference type="SUPFAM" id="SSF53448">
    <property type="entry name" value="Nucleotide-diphospho-sugar transferases"/>
    <property type="match status" value="1"/>
</dbReference>
<dbReference type="InterPro" id="IPR029044">
    <property type="entry name" value="Nucleotide-diphossugar_trans"/>
</dbReference>
<dbReference type="EMBL" id="MFNF01000028">
    <property type="protein sequence ID" value="OGH01803.1"/>
    <property type="molecule type" value="Genomic_DNA"/>
</dbReference>
<dbReference type="CDD" id="cd02524">
    <property type="entry name" value="G1P_cytidylyltransferase"/>
    <property type="match status" value="1"/>
</dbReference>